<name>A0ABY4NXD5_9PSEU</name>
<evidence type="ECO:0000256" key="1">
    <source>
        <dbReference type="ARBA" id="ARBA00022737"/>
    </source>
</evidence>
<accession>A0ABY4NXD5</accession>
<dbReference type="EMBL" id="CP091196">
    <property type="protein sequence ID" value="UQS24698.1"/>
    <property type="molecule type" value="Genomic_DNA"/>
</dbReference>
<dbReference type="SUPFAM" id="SSF63825">
    <property type="entry name" value="YWTD domain"/>
    <property type="match status" value="1"/>
</dbReference>
<dbReference type="InterPro" id="IPR013783">
    <property type="entry name" value="Ig-like_fold"/>
</dbReference>
<dbReference type="SMART" id="SM00060">
    <property type="entry name" value="FN3"/>
    <property type="match status" value="2"/>
</dbReference>
<evidence type="ECO:0000256" key="4">
    <source>
        <dbReference type="SAM" id="MobiDB-lite"/>
    </source>
</evidence>
<dbReference type="RefSeq" id="WP_249465757.1">
    <property type="nucleotide sequence ID" value="NZ_CP091196.1"/>
</dbReference>
<keyword evidence="1" id="KW-0677">Repeat</keyword>
<keyword evidence="3" id="KW-0624">Polysaccharide degradation</keyword>
<dbReference type="SUPFAM" id="SSF49265">
    <property type="entry name" value="Fibronectin type III"/>
    <property type="match status" value="1"/>
</dbReference>
<feature type="compositionally biased region" description="Low complexity" evidence="4">
    <location>
        <begin position="383"/>
        <end position="403"/>
    </location>
</feature>
<feature type="region of interest" description="Disordered" evidence="4">
    <location>
        <begin position="312"/>
        <end position="333"/>
    </location>
</feature>
<gene>
    <name evidence="6" type="ORF">L1857_18670</name>
</gene>
<reference evidence="6" key="1">
    <citation type="submission" date="2022-01" db="EMBL/GenBank/DDBJ databases">
        <title>PSI-footprinting approach for the identification of protein synthesis inhibitor producers.</title>
        <authorList>
            <person name="Handel F."/>
            <person name="Kulik A."/>
            <person name="Wex K.W."/>
            <person name="Berscheid A."/>
            <person name="Saur J.S."/>
            <person name="Winkler A."/>
            <person name="Wibberg D."/>
            <person name="Kalinowski J."/>
            <person name="Broetz-Oesterhelt H."/>
            <person name="Mast Y."/>
        </authorList>
    </citation>
    <scope>NUCLEOTIDE SEQUENCE</scope>
    <source>
        <strain evidence="6">KNN 49.3e</strain>
    </source>
</reference>
<dbReference type="CDD" id="cd00063">
    <property type="entry name" value="FN3"/>
    <property type="match status" value="1"/>
</dbReference>
<dbReference type="Pfam" id="PF00041">
    <property type="entry name" value="fn3"/>
    <property type="match status" value="1"/>
</dbReference>
<keyword evidence="3" id="KW-0119">Carbohydrate metabolism</keyword>
<dbReference type="PROSITE" id="PS50853">
    <property type="entry name" value="FN3"/>
    <property type="match status" value="1"/>
</dbReference>
<feature type="region of interest" description="Disordered" evidence="4">
    <location>
        <begin position="365"/>
        <end position="466"/>
    </location>
</feature>
<evidence type="ECO:0000313" key="6">
    <source>
        <dbReference type="EMBL" id="UQS24698.1"/>
    </source>
</evidence>
<dbReference type="PANTHER" id="PTHR13817">
    <property type="entry name" value="TITIN"/>
    <property type="match status" value="1"/>
</dbReference>
<dbReference type="Proteomes" id="UP000830158">
    <property type="component" value="Chromosome"/>
</dbReference>
<keyword evidence="2" id="KW-0378">Hydrolase</keyword>
<feature type="compositionally biased region" description="Gly residues" evidence="4">
    <location>
        <begin position="417"/>
        <end position="430"/>
    </location>
</feature>
<evidence type="ECO:0000313" key="7">
    <source>
        <dbReference type="Proteomes" id="UP000830158"/>
    </source>
</evidence>
<dbReference type="InterPro" id="IPR003961">
    <property type="entry name" value="FN3_dom"/>
</dbReference>
<dbReference type="Gene3D" id="2.60.40.10">
    <property type="entry name" value="Immunoglobulins"/>
    <property type="match status" value="1"/>
</dbReference>
<evidence type="ECO:0000256" key="2">
    <source>
        <dbReference type="ARBA" id="ARBA00023295"/>
    </source>
</evidence>
<proteinExistence type="predicted"/>
<protein>
    <submittedName>
        <fullName evidence="6">Fibronectin type III domain-containing protein</fullName>
    </submittedName>
</protein>
<evidence type="ECO:0000256" key="3">
    <source>
        <dbReference type="ARBA" id="ARBA00023326"/>
    </source>
</evidence>
<dbReference type="InterPro" id="IPR036116">
    <property type="entry name" value="FN3_sf"/>
</dbReference>
<keyword evidence="7" id="KW-1185">Reference proteome</keyword>
<evidence type="ECO:0000259" key="5">
    <source>
        <dbReference type="PROSITE" id="PS50853"/>
    </source>
</evidence>
<keyword evidence="2" id="KW-0326">Glycosidase</keyword>
<feature type="domain" description="Fibronectin type-III" evidence="5">
    <location>
        <begin position="457"/>
        <end position="554"/>
    </location>
</feature>
<sequence>MDERASRSGLRRRLPTALLVAVVVAGVAVAVSAAGRPLPGLNLAQGGHWIAFPGLDRVFHINGSARTVDASAEVPGLEPGSQVVQGETSGYVVGRSRIYEFGKSDLSVERSYVPPTGEVPVAIETPGGPYLVYREAGRVVRLGDGAVTIPAGGVLGDPVATPDGTVWLHRLDSGVLCRLPRDAEQVSCPVAAPAGHTGGLTVVGRDAAFVDTTSDVLRPVTGDGFGEPVPARMDLPPNARIAPADADGRVAVLDPATRRLHLVDSAGLDERRAPAAPISLALADGDYAGPTVSGSSVVLLDLTRSAVLTYSSQGDPKRTMPVPPEAGEPRLARGEDARVYVDGAEGRHVLVVDHDGAVNQVPVVGAQRPDEPGAPVAPPPEAPVTQPQDRPQDRPQNGPQNGPQPGPSVENRPPTGPQGGTGGRPGGQGGTPPPSSSRVTPPPAPPPSPPPAVPASPPGVPPGLRATVQGENVQLTWGAAPPNGAAVTAYRISWQPASGAGGSMTRPGSARSATLSGLRQGVTYTVTVVAENSAGRGAPATVQTMVPVQRTPQITIRRGEDTTYDGCEAPDCAFMHVEMTGFDPNTRYEVEVFSDNPGYSNPGRGVRTDAEGNEVFEDFPFESVGYRVWVEVNGVRSNQYVWPGG</sequence>
<organism evidence="6 7">
    <name type="scientific">Amycolatopsis thermalba</name>
    <dbReference type="NCBI Taxonomy" id="944492"/>
    <lineage>
        <taxon>Bacteria</taxon>
        <taxon>Bacillati</taxon>
        <taxon>Actinomycetota</taxon>
        <taxon>Actinomycetes</taxon>
        <taxon>Pseudonocardiales</taxon>
        <taxon>Pseudonocardiaceae</taxon>
        <taxon>Amycolatopsis</taxon>
    </lineage>
</organism>
<dbReference type="PANTHER" id="PTHR13817:SF166">
    <property type="entry name" value="NEURONAL IGCAM-RELATED"/>
    <property type="match status" value="1"/>
</dbReference>
<dbReference type="InterPro" id="IPR050964">
    <property type="entry name" value="Striated_Muscle_Regulatory"/>
</dbReference>
<feature type="compositionally biased region" description="Pro residues" evidence="4">
    <location>
        <begin position="431"/>
        <end position="461"/>
    </location>
</feature>